<dbReference type="GO" id="GO:0003723">
    <property type="term" value="F:RNA binding"/>
    <property type="evidence" value="ECO:0007669"/>
    <property type="project" value="UniProtKB-KW"/>
</dbReference>
<dbReference type="PANTHER" id="PTHR21600:SF92">
    <property type="entry name" value="RIBOSOMAL LARGE SUBUNIT PSEUDOURIDINE SYNTHASE C"/>
    <property type="match status" value="1"/>
</dbReference>
<gene>
    <name evidence="12" type="ORF">CIK66_16800</name>
</gene>
<dbReference type="InterPro" id="IPR020103">
    <property type="entry name" value="PsdUridine_synth_cat_dom_sf"/>
</dbReference>
<dbReference type="Pfam" id="PF00849">
    <property type="entry name" value="PseudoU_synth_2"/>
    <property type="match status" value="1"/>
</dbReference>
<dbReference type="Proteomes" id="UP000218598">
    <property type="component" value="Unassembled WGS sequence"/>
</dbReference>
<dbReference type="SMART" id="SM00363">
    <property type="entry name" value="S4"/>
    <property type="match status" value="1"/>
</dbReference>
<keyword evidence="6 9" id="KW-0413">Isomerase</keyword>
<evidence type="ECO:0000256" key="1">
    <source>
        <dbReference type="ARBA" id="ARBA00000073"/>
    </source>
</evidence>
<dbReference type="InterPro" id="IPR006145">
    <property type="entry name" value="PsdUridine_synth_RsuA/RluA"/>
</dbReference>
<name>A0A2A3YF35_9MICO</name>
<protein>
    <recommendedName>
        <fullName evidence="9">Pseudouridine synthase</fullName>
        <ecNumber evidence="9">5.4.99.-</ecNumber>
    </recommendedName>
</protein>
<dbReference type="GO" id="GO:0120159">
    <property type="term" value="F:rRNA pseudouridine synthase activity"/>
    <property type="evidence" value="ECO:0007669"/>
    <property type="project" value="UniProtKB-ARBA"/>
</dbReference>
<dbReference type="Pfam" id="PF01479">
    <property type="entry name" value="S4"/>
    <property type="match status" value="1"/>
</dbReference>
<comment type="catalytic activity">
    <reaction evidence="2">
        <text>uridine(955/2504/2580) in 23S rRNA = pseudouridine(955/2504/2580) in 23S rRNA</text>
        <dbReference type="Rhea" id="RHEA:42528"/>
        <dbReference type="Rhea" id="RHEA-COMP:10099"/>
        <dbReference type="Rhea" id="RHEA-COMP:10100"/>
        <dbReference type="ChEBI" id="CHEBI:65314"/>
        <dbReference type="ChEBI" id="CHEBI:65315"/>
        <dbReference type="EC" id="5.4.99.24"/>
    </reaction>
</comment>
<dbReference type="Gene3D" id="3.30.2350.10">
    <property type="entry name" value="Pseudouridine synthase"/>
    <property type="match status" value="1"/>
</dbReference>
<feature type="domain" description="RNA-binding S4" evidence="11">
    <location>
        <begin position="30"/>
        <end position="89"/>
    </location>
</feature>
<comment type="function">
    <text evidence="3">Responsible for synthesis of pseudouridine from uracil at positions 955, 2504 and 2580 in 23S ribosomal RNA.</text>
</comment>
<feature type="region of interest" description="Disordered" evidence="10">
    <location>
        <begin position="1"/>
        <end position="24"/>
    </location>
</feature>
<evidence type="ECO:0000256" key="6">
    <source>
        <dbReference type="ARBA" id="ARBA00023235"/>
    </source>
</evidence>
<dbReference type="InterPro" id="IPR002942">
    <property type="entry name" value="S4_RNA-bd"/>
</dbReference>
<dbReference type="CDD" id="cd00165">
    <property type="entry name" value="S4"/>
    <property type="match status" value="1"/>
</dbReference>
<comment type="similarity">
    <text evidence="4 9">Belongs to the pseudouridine synthase RluA family.</text>
</comment>
<feature type="active site" evidence="7">
    <location>
        <position position="154"/>
    </location>
</feature>
<dbReference type="OrthoDB" id="9807829at2"/>
<dbReference type="InterPro" id="IPR036986">
    <property type="entry name" value="S4_RNA-bd_sf"/>
</dbReference>
<evidence type="ECO:0000256" key="4">
    <source>
        <dbReference type="ARBA" id="ARBA00010876"/>
    </source>
</evidence>
<reference evidence="12 13" key="1">
    <citation type="journal article" date="2017" name="Elife">
        <title>Extensive horizontal gene transfer in cheese-associated bacteria.</title>
        <authorList>
            <person name="Bonham K.S."/>
            <person name="Wolfe B.E."/>
            <person name="Dutton R.J."/>
        </authorList>
    </citation>
    <scope>NUCLEOTIDE SEQUENCE [LARGE SCALE GENOMIC DNA]</scope>
    <source>
        <strain evidence="12 13">341_9</strain>
    </source>
</reference>
<keyword evidence="8" id="KW-0694">RNA-binding</keyword>
<dbReference type="PROSITE" id="PS50889">
    <property type="entry name" value="S4"/>
    <property type="match status" value="1"/>
</dbReference>
<dbReference type="GO" id="GO:0000455">
    <property type="term" value="P:enzyme-directed rRNA pseudouridine synthesis"/>
    <property type="evidence" value="ECO:0007669"/>
    <property type="project" value="UniProtKB-ARBA"/>
</dbReference>
<dbReference type="AlphaFoldDB" id="A0A2A3YF35"/>
<proteinExistence type="inferred from homology"/>
<dbReference type="NCBIfam" id="TIGR00005">
    <property type="entry name" value="rluA_subfam"/>
    <property type="match status" value="1"/>
</dbReference>
<keyword evidence="13" id="KW-1185">Reference proteome</keyword>
<evidence type="ECO:0000256" key="5">
    <source>
        <dbReference type="ARBA" id="ARBA00022552"/>
    </source>
</evidence>
<dbReference type="EC" id="5.4.99.-" evidence="9"/>
<evidence type="ECO:0000256" key="7">
    <source>
        <dbReference type="PIRSR" id="PIRSR606225-1"/>
    </source>
</evidence>
<dbReference type="SUPFAM" id="SSF55174">
    <property type="entry name" value="Alpha-L RNA-binding motif"/>
    <property type="match status" value="1"/>
</dbReference>
<accession>A0A2A3YF35</accession>
<evidence type="ECO:0000256" key="9">
    <source>
        <dbReference type="RuleBase" id="RU362028"/>
    </source>
</evidence>
<dbReference type="InterPro" id="IPR006225">
    <property type="entry name" value="PsdUridine_synth_RluC/D"/>
</dbReference>
<dbReference type="InterPro" id="IPR050188">
    <property type="entry name" value="RluA_PseudoU_synthase"/>
</dbReference>
<evidence type="ECO:0000256" key="10">
    <source>
        <dbReference type="SAM" id="MobiDB-lite"/>
    </source>
</evidence>
<dbReference type="Gene3D" id="3.10.290.10">
    <property type="entry name" value="RNA-binding S4 domain"/>
    <property type="match status" value="1"/>
</dbReference>
<evidence type="ECO:0000313" key="12">
    <source>
        <dbReference type="EMBL" id="PCC37904.1"/>
    </source>
</evidence>
<dbReference type="PANTHER" id="PTHR21600">
    <property type="entry name" value="MITOCHONDRIAL RNA PSEUDOURIDINE SYNTHASE"/>
    <property type="match status" value="1"/>
</dbReference>
<comment type="catalytic activity">
    <reaction evidence="1 9">
        <text>a uridine in RNA = a pseudouridine in RNA</text>
        <dbReference type="Rhea" id="RHEA:48348"/>
        <dbReference type="Rhea" id="RHEA-COMP:12068"/>
        <dbReference type="Rhea" id="RHEA-COMP:12069"/>
        <dbReference type="ChEBI" id="CHEBI:65314"/>
        <dbReference type="ChEBI" id="CHEBI:65315"/>
    </reaction>
</comment>
<dbReference type="SUPFAM" id="SSF55120">
    <property type="entry name" value="Pseudouridine synthase"/>
    <property type="match status" value="1"/>
</dbReference>
<comment type="caution">
    <text evidence="12">The sequence shown here is derived from an EMBL/GenBank/DDBJ whole genome shotgun (WGS) entry which is preliminary data.</text>
</comment>
<evidence type="ECO:0000256" key="3">
    <source>
        <dbReference type="ARBA" id="ARBA00002876"/>
    </source>
</evidence>
<keyword evidence="5" id="KW-0698">rRNA processing</keyword>
<sequence>MAQEEATGQGGAGRSEQARTITVDSEHAGRRLDRFLRSRLKGVPAGLVFKLLRQGRLRVNGRKEQQGYRLQTGDVIDVPALRIDDAAVPRGAVPVSLIDQLRGTVLHEDQDLLIIDKPAGVAVHRGTDVSAGVIEAFRQLRPGLPALELGHRLDRDTSGVLAMAKSPSALRYLHTLLREREDEIERHYLAVVAGSWPSEIEVLDAPLRREDARVVADADGQRAETRVCVKQRIRDRATLVGVRLLTGRKHQIRVHLQHAGHPIAGDDRYGDRRFNHRVARLGGSGLHLHAEKLVIPRADGTDLVVTAPMPPRWEQLLKAGL</sequence>
<evidence type="ECO:0000256" key="2">
    <source>
        <dbReference type="ARBA" id="ARBA00000381"/>
    </source>
</evidence>
<organism evidence="12 13">
    <name type="scientific">Brachybacterium alimentarium</name>
    <dbReference type="NCBI Taxonomy" id="47845"/>
    <lineage>
        <taxon>Bacteria</taxon>
        <taxon>Bacillati</taxon>
        <taxon>Actinomycetota</taxon>
        <taxon>Actinomycetes</taxon>
        <taxon>Micrococcales</taxon>
        <taxon>Dermabacteraceae</taxon>
        <taxon>Brachybacterium</taxon>
    </lineage>
</organism>
<dbReference type="RefSeq" id="WP_096197806.1">
    <property type="nucleotide sequence ID" value="NZ_JBQQJY010000042.1"/>
</dbReference>
<evidence type="ECO:0000259" key="11">
    <source>
        <dbReference type="SMART" id="SM00363"/>
    </source>
</evidence>
<evidence type="ECO:0000256" key="8">
    <source>
        <dbReference type="PROSITE-ProRule" id="PRU00182"/>
    </source>
</evidence>
<dbReference type="CDD" id="cd02869">
    <property type="entry name" value="PseudoU_synth_RluA_like"/>
    <property type="match status" value="1"/>
</dbReference>
<dbReference type="EMBL" id="NRGR01000032">
    <property type="protein sequence ID" value="PCC37904.1"/>
    <property type="molecule type" value="Genomic_DNA"/>
</dbReference>
<evidence type="ECO:0000313" key="13">
    <source>
        <dbReference type="Proteomes" id="UP000218598"/>
    </source>
</evidence>